<dbReference type="GO" id="GO:0000155">
    <property type="term" value="F:phosphorelay sensor kinase activity"/>
    <property type="evidence" value="ECO:0007669"/>
    <property type="project" value="InterPro"/>
</dbReference>
<dbReference type="Gene3D" id="1.10.510.10">
    <property type="entry name" value="Transferase(Phosphotransferase) domain 1"/>
    <property type="match status" value="1"/>
</dbReference>
<dbReference type="Pfam" id="PF00069">
    <property type="entry name" value="Pkinase"/>
    <property type="match status" value="1"/>
</dbReference>
<feature type="domain" description="Histidine kinase" evidence="10">
    <location>
        <begin position="1768"/>
        <end position="2027"/>
    </location>
</feature>
<dbReference type="InterPro" id="IPR027417">
    <property type="entry name" value="P-loop_NTPase"/>
</dbReference>
<dbReference type="InterPro" id="IPR036097">
    <property type="entry name" value="HisK_dim/P_sf"/>
</dbReference>
<name>A0A367RY92_9NOSO</name>
<dbReference type="GO" id="GO:0005524">
    <property type="term" value="F:ATP binding"/>
    <property type="evidence" value="ECO:0007669"/>
    <property type="project" value="InterPro"/>
</dbReference>
<dbReference type="PROSITE" id="PS00108">
    <property type="entry name" value="PROTEIN_KINASE_ST"/>
    <property type="match status" value="1"/>
</dbReference>
<dbReference type="SUPFAM" id="SSF55874">
    <property type="entry name" value="ATPase domain of HSP90 chaperone/DNA topoisomerase II/histidine kinase"/>
    <property type="match status" value="1"/>
</dbReference>
<dbReference type="Gene3D" id="3.30.565.10">
    <property type="entry name" value="Histidine kinase-like ATPase, C-terminal domain"/>
    <property type="match status" value="1"/>
</dbReference>
<dbReference type="PROSITE" id="PS50046">
    <property type="entry name" value="PHYTOCHROME_2"/>
    <property type="match status" value="1"/>
</dbReference>
<dbReference type="CDD" id="cd14014">
    <property type="entry name" value="STKc_PknB_like"/>
    <property type="match status" value="1"/>
</dbReference>
<keyword evidence="7" id="KW-0175">Coiled coil</keyword>
<dbReference type="CDD" id="cd00082">
    <property type="entry name" value="HisKA"/>
    <property type="match status" value="1"/>
</dbReference>
<dbReference type="InterPro" id="IPR029016">
    <property type="entry name" value="GAF-like_dom_sf"/>
</dbReference>
<keyword evidence="4" id="KW-0597">Phosphoprotein</keyword>
<feature type="coiled-coil region" evidence="7">
    <location>
        <begin position="866"/>
        <end position="893"/>
    </location>
</feature>
<dbReference type="SUPFAM" id="SSF47384">
    <property type="entry name" value="Homodimeric domain of signal transducing histidine kinase"/>
    <property type="match status" value="1"/>
</dbReference>
<dbReference type="Pfam" id="PF01590">
    <property type="entry name" value="GAF"/>
    <property type="match status" value="2"/>
</dbReference>
<evidence type="ECO:0000313" key="11">
    <source>
        <dbReference type="EMBL" id="RCJ40801.1"/>
    </source>
</evidence>
<dbReference type="InterPro" id="IPR008271">
    <property type="entry name" value="Ser/Thr_kinase_AS"/>
</dbReference>
<dbReference type="Proteomes" id="UP000252107">
    <property type="component" value="Unassembled WGS sequence"/>
</dbReference>
<keyword evidence="6" id="KW-0902">Two-component regulatory system</keyword>
<dbReference type="Gene3D" id="3.30.450.40">
    <property type="match status" value="2"/>
</dbReference>
<dbReference type="InterPro" id="IPR016132">
    <property type="entry name" value="Phyto_chromo_attachment"/>
</dbReference>
<dbReference type="SMART" id="SM00065">
    <property type="entry name" value="GAF"/>
    <property type="match status" value="2"/>
</dbReference>
<proteinExistence type="inferred from homology"/>
<dbReference type="InterPro" id="IPR036890">
    <property type="entry name" value="HATPase_C_sf"/>
</dbReference>
<dbReference type="EC" id="2.7.13.3" evidence="3"/>
<feature type="domain" description="Protein kinase" evidence="8">
    <location>
        <begin position="12"/>
        <end position="307"/>
    </location>
</feature>
<dbReference type="InterPro" id="IPR003594">
    <property type="entry name" value="HATPase_dom"/>
</dbReference>
<evidence type="ECO:0000259" key="9">
    <source>
        <dbReference type="PROSITE" id="PS50046"/>
    </source>
</evidence>
<dbReference type="InterPro" id="IPR003018">
    <property type="entry name" value="GAF"/>
</dbReference>
<evidence type="ECO:0000256" key="4">
    <source>
        <dbReference type="ARBA" id="ARBA00022553"/>
    </source>
</evidence>
<evidence type="ECO:0000256" key="5">
    <source>
        <dbReference type="ARBA" id="ARBA00022777"/>
    </source>
</evidence>
<dbReference type="Gene3D" id="1.10.287.130">
    <property type="match status" value="1"/>
</dbReference>
<organism evidence="11 12">
    <name type="scientific">Nostoc minutum NIES-26</name>
    <dbReference type="NCBI Taxonomy" id="1844469"/>
    <lineage>
        <taxon>Bacteria</taxon>
        <taxon>Bacillati</taxon>
        <taxon>Cyanobacteriota</taxon>
        <taxon>Cyanophyceae</taxon>
        <taxon>Nostocales</taxon>
        <taxon>Nostocaceae</taxon>
        <taxon>Nostoc</taxon>
    </lineage>
</organism>
<dbReference type="InterPro" id="IPR003661">
    <property type="entry name" value="HisK_dim/P_dom"/>
</dbReference>
<comment type="catalytic activity">
    <reaction evidence="1">
        <text>ATP + protein L-histidine = ADP + protein N-phospho-L-histidine.</text>
        <dbReference type="EC" id="2.7.13.3"/>
    </reaction>
</comment>
<dbReference type="Gene3D" id="3.40.50.300">
    <property type="entry name" value="P-loop containing nucleotide triphosphate hydrolases"/>
    <property type="match status" value="1"/>
</dbReference>
<evidence type="ECO:0000259" key="8">
    <source>
        <dbReference type="PROSITE" id="PS50011"/>
    </source>
</evidence>
<dbReference type="PROSITE" id="PS50011">
    <property type="entry name" value="PROTEIN_KINASE_DOM"/>
    <property type="match status" value="1"/>
</dbReference>
<reference evidence="11" key="1">
    <citation type="submission" date="2016-04" db="EMBL/GenBank/DDBJ databases">
        <authorList>
            <person name="Tabuchi Yagui T.R."/>
        </authorList>
    </citation>
    <scope>NUCLEOTIDE SEQUENCE [LARGE SCALE GENOMIC DNA]</scope>
    <source>
        <strain evidence="11">NIES-26</strain>
    </source>
</reference>
<comment type="similarity">
    <text evidence="2">In the N-terminal section; belongs to the phytochrome family.</text>
</comment>
<dbReference type="Pfam" id="PF02518">
    <property type="entry name" value="HATPase_c"/>
    <property type="match status" value="1"/>
</dbReference>
<dbReference type="SMART" id="SM00388">
    <property type="entry name" value="HisKA"/>
    <property type="match status" value="1"/>
</dbReference>
<dbReference type="SUPFAM" id="SSF52540">
    <property type="entry name" value="P-loop containing nucleoside triphosphate hydrolases"/>
    <property type="match status" value="1"/>
</dbReference>
<feature type="domain" description="Phytochrome chromophore attachment site" evidence="9">
    <location>
        <begin position="1579"/>
        <end position="1718"/>
    </location>
</feature>
<dbReference type="InterPro" id="IPR053159">
    <property type="entry name" value="Hybrid_Histidine_Kinase"/>
</dbReference>
<evidence type="ECO:0000256" key="2">
    <source>
        <dbReference type="ARBA" id="ARBA00006402"/>
    </source>
</evidence>
<dbReference type="SUPFAM" id="SSF56112">
    <property type="entry name" value="Protein kinase-like (PK-like)"/>
    <property type="match status" value="1"/>
</dbReference>
<keyword evidence="5 11" id="KW-0808">Transferase</keyword>
<keyword evidence="12" id="KW-1185">Reference proteome</keyword>
<dbReference type="InterPro" id="IPR041664">
    <property type="entry name" value="AAA_16"/>
</dbReference>
<dbReference type="PANTHER" id="PTHR43642">
    <property type="entry name" value="HYBRID SIGNAL TRANSDUCTION HISTIDINE KINASE G"/>
    <property type="match status" value="1"/>
</dbReference>
<accession>A0A367RY92</accession>
<dbReference type="PROSITE" id="PS50109">
    <property type="entry name" value="HIS_KIN"/>
    <property type="match status" value="1"/>
</dbReference>
<feature type="coiled-coil region" evidence="7">
    <location>
        <begin position="1729"/>
        <end position="1756"/>
    </location>
</feature>
<dbReference type="PRINTS" id="PR00344">
    <property type="entry name" value="BCTRLSENSOR"/>
</dbReference>
<dbReference type="InterPro" id="IPR011009">
    <property type="entry name" value="Kinase-like_dom_sf"/>
</dbReference>
<evidence type="ECO:0000256" key="1">
    <source>
        <dbReference type="ARBA" id="ARBA00000085"/>
    </source>
</evidence>
<sequence>MGLDLALVIEGYQVVEQLYFSSRTVVYRGIRNLDQQPVIIKYLNRDYPSFSELLQFRNQYAIAKNLDLPGVVQPYSLETYRNSYALVMEDFGGVSLQEYTKARSLELGEFLAIALELADIINGLYQHQVIHKDIKPANIVIHPDTKQIKLTDFSIASLLPRETQEIKNPQVLEGTLAYLSPEQTGRMNRGIDYRSDLYSLGVTFFELLTGQLPFQSNDPMELVHCHIAKQPPLLEGRRQTADGRWQEDSSCSTWGDPKTALPLEGRRQEAEEIPQVLYDIVMKLMAKNAEDRYQSALGLKFDLQNCLEQLKTTGKIADFPIASQDVCDRFLIPEKLYGRETEVATLLQAFDRISAGSTEIMLVAGFSGIGKTAVVNEVHKPIVRQRGYFIKGKFDQFQRNIPFSAFVLALRDLMGQLLAETDTQLAQWQTKILSALGENGQVMIEVIPELERIIGKQFPAVELSGGAVQNRFNLLFQKFIQVLTTPEHPLVIFLDDLQWADSASLQLIQLLMSETETGYLLLIGAYRDNEVTLAHPLMLAISDISKTAAVVNTITLNPLQASDLNHLIAATLSCSPTLATPLTELVYRKTKGNPFFVTQFLKALYEDGWITFDFQRGYWQGDIAQIQALTLTDDVVEFMVRQIQKLPATAQSVLKLAACIGNSFDLATLAIVYEKSLADTAVDLWKALQEGLILPTSEVYKFFQNSGNSGESCQLPMSSEQLPNYKFLHDRVQQAAYSLIPKEQKQATHLQIGQLLLSHTTVAQQDEKLFEIVNQLNIGKNLISEQTQQTELAQLNLKAGHKARAATAYIAAFEYFNTGIALLPPKPWQTQYELTLALYEAATEAAYLSGNFEQMAQLAVIILEHASTLLDKVKIYEIKIQAAQAQHQFLEAVQIALEILEYLGISFPQQPSESDIAQACAATNSILAGRQALDLIALPQMKEPEKLAAIRILTGVSSSAYVVAPTLLPFLILEQVNLSVQYGNTSYSANGYAYYGLMLCGVMGEIERGYQFGQLAHLLLEQLNAKETIARAYVGVHCSVWHWKQPLRNTLPFLRKGYQSGLETGDLESATICAFVYVMHSWFIGKELGDLSQESTAFHAQLTQLKQEGLLSHLTIFQQAILNLIGDAAQAWQLVGNAFDQEQMLPSIQRAGDQTALCYFYISRLLLCYAFAQFDLAVEAAIAIENYLGGATGLFLVPVFHTYDSLAHLAIYSEVSEAEKQSIHQRVIANQEKMKNWAGHVPENHLHKYYLVEAERQRILGNKAEAIEYYDLAITFAQKNHYLNEEALANELAGRFYLGWGKEQLARDYLLKAYYAYTRWGAKAKVEDLEQHYPQLLAPVLQQNRTQLMPNVTINPADNVTLSYLSSGNSTTCSNTSVSVALDLTTLFKASQTLSSEIHFDRLLATLLYVLIENAGADKCALLLLKEERLLIEAITTVGKSATVTRSLPLEDSHDLPISLINSVKRTLQPLTIDNAITHASGMADAYIIHQQPKSLFCTPINYQGKLLGILYLENKLTAGVFTSDRIEIINLLCTQAAIALENARLFQQAQTYAQQLERSLAQQKTLFHVVSQMRESLDLDAIFCAVTQNIRRILNADRVGIYHFNLESKYQYGEFIAEDVLPAFPSALAIKIQDHCFGEDYATLYKNGRFCAIADIQTADVLDCHRAILQQFQIRASLVVAIMQDRDLWGLLCIHQCDQPRHWQSSEIQFAKQVAAQMGVALKQTELLIETRQQATQLEQTLQHLQQTQLQLVQNEKMSALGNLVAGVAHEINNPLSFIIGNLEPAKNYVRDIFGLINLYQQKLPNPDREIEKEIAAIDLDYLQEDLPKLLDSMTLGIDRIRNISISLRTFSRADKDYKVPFNIHEGIDSTILILKHRLKANQNRPEIEVVKDYDRLPLIECFAGQLNQVFMNLLANAIDALEESNQGRSFANIQANSNQIRIQTRLVEDEQHILIRIADNGVGMLEAVKQQIFDYLFTTKPVGQGTGLGLAIARQIVVERHGGTLKVDSVLGQGTEFTIVLPVFCHK</sequence>
<dbReference type="InterPro" id="IPR004358">
    <property type="entry name" value="Sig_transdc_His_kin-like_C"/>
</dbReference>
<evidence type="ECO:0000256" key="3">
    <source>
        <dbReference type="ARBA" id="ARBA00012438"/>
    </source>
</evidence>
<gene>
    <name evidence="11" type="ORF">A6770_09855</name>
</gene>
<comment type="caution">
    <text evidence="11">The sequence shown here is derived from an EMBL/GenBank/DDBJ whole genome shotgun (WGS) entry which is preliminary data.</text>
</comment>
<dbReference type="SMART" id="SM00220">
    <property type="entry name" value="S_TKc"/>
    <property type="match status" value="1"/>
</dbReference>
<dbReference type="SMART" id="SM00387">
    <property type="entry name" value="HATPase_c"/>
    <property type="match status" value="1"/>
</dbReference>
<dbReference type="PANTHER" id="PTHR43642:SF1">
    <property type="entry name" value="HYBRID SIGNAL TRANSDUCTION HISTIDINE KINASE G"/>
    <property type="match status" value="1"/>
</dbReference>
<evidence type="ECO:0000256" key="7">
    <source>
        <dbReference type="SAM" id="Coils"/>
    </source>
</evidence>
<dbReference type="InterPro" id="IPR005467">
    <property type="entry name" value="His_kinase_dom"/>
</dbReference>
<evidence type="ECO:0000256" key="6">
    <source>
        <dbReference type="ARBA" id="ARBA00023012"/>
    </source>
</evidence>
<dbReference type="EMBL" id="LXQD01000043">
    <property type="protein sequence ID" value="RCJ40801.1"/>
    <property type="molecule type" value="Genomic_DNA"/>
</dbReference>
<dbReference type="SUPFAM" id="SSF55781">
    <property type="entry name" value="GAF domain-like"/>
    <property type="match status" value="2"/>
</dbReference>
<dbReference type="InterPro" id="IPR000719">
    <property type="entry name" value="Prot_kinase_dom"/>
</dbReference>
<protein>
    <recommendedName>
        <fullName evidence="3">histidine kinase</fullName>
        <ecNumber evidence="3">2.7.13.3</ecNumber>
    </recommendedName>
</protein>
<keyword evidence="5 11" id="KW-0418">Kinase</keyword>
<evidence type="ECO:0000259" key="10">
    <source>
        <dbReference type="PROSITE" id="PS50109"/>
    </source>
</evidence>
<dbReference type="Pfam" id="PF13191">
    <property type="entry name" value="AAA_16"/>
    <property type="match status" value="1"/>
</dbReference>
<evidence type="ECO:0000313" key="12">
    <source>
        <dbReference type="Proteomes" id="UP000252107"/>
    </source>
</evidence>